<evidence type="ECO:0000256" key="9">
    <source>
        <dbReference type="ARBA" id="ARBA00039995"/>
    </source>
</evidence>
<evidence type="ECO:0000256" key="2">
    <source>
        <dbReference type="ARBA" id="ARBA00005164"/>
    </source>
</evidence>
<organism evidence="16 17">
    <name type="scientific">Candidatus Onthovivens merdipullorum</name>
    <dbReference type="NCBI Taxonomy" id="2840889"/>
    <lineage>
        <taxon>Bacteria</taxon>
        <taxon>Bacillati</taxon>
        <taxon>Bacillota</taxon>
        <taxon>Bacilli</taxon>
        <taxon>Bacillales</taxon>
        <taxon>Candidatus Onthovivens</taxon>
    </lineage>
</organism>
<evidence type="ECO:0000256" key="4">
    <source>
        <dbReference type="ARBA" id="ARBA00010231"/>
    </source>
</evidence>
<dbReference type="InterPro" id="IPR005845">
    <property type="entry name" value="A-D-PHexomutase_a/b/a-II"/>
</dbReference>
<dbReference type="GO" id="GO:0006166">
    <property type="term" value="P:purine ribonucleoside salvage"/>
    <property type="evidence" value="ECO:0007669"/>
    <property type="project" value="TreeGrafter"/>
</dbReference>
<keyword evidence="8" id="KW-0413">Isomerase</keyword>
<feature type="domain" description="Alpha-D-phosphohexomutase alpha/beta/alpha" evidence="13">
    <location>
        <begin position="42"/>
        <end position="179"/>
    </location>
</feature>
<dbReference type="InterPro" id="IPR005841">
    <property type="entry name" value="Alpha-D-phosphohexomutase_SF"/>
</dbReference>
<keyword evidence="7 12" id="KW-0460">Magnesium</keyword>
<evidence type="ECO:0000256" key="5">
    <source>
        <dbReference type="ARBA" id="ARBA00022553"/>
    </source>
</evidence>
<dbReference type="PROSITE" id="PS00710">
    <property type="entry name" value="PGM_PMM"/>
    <property type="match status" value="1"/>
</dbReference>
<accession>A0A9D9GXX3</accession>
<protein>
    <recommendedName>
        <fullName evidence="9">Phosphoglucomutase</fullName>
    </recommendedName>
    <alternativeName>
        <fullName evidence="11">Alpha-phosphoglucomutase</fullName>
    </alternativeName>
    <alternativeName>
        <fullName evidence="10">Glucose phosphomutase</fullName>
    </alternativeName>
</protein>
<dbReference type="PANTHER" id="PTHR45745">
    <property type="entry name" value="PHOSPHOMANNOMUTASE 45A"/>
    <property type="match status" value="1"/>
</dbReference>
<keyword evidence="5" id="KW-0597">Phosphoprotein</keyword>
<dbReference type="GO" id="GO:0000287">
    <property type="term" value="F:magnesium ion binding"/>
    <property type="evidence" value="ECO:0007669"/>
    <property type="project" value="InterPro"/>
</dbReference>
<evidence type="ECO:0000313" key="17">
    <source>
        <dbReference type="Proteomes" id="UP000823613"/>
    </source>
</evidence>
<dbReference type="SUPFAM" id="SSF53738">
    <property type="entry name" value="Phosphoglucomutase, first 3 domains"/>
    <property type="match status" value="3"/>
</dbReference>
<comment type="cofactor">
    <cofactor evidence="1">
        <name>Mg(2+)</name>
        <dbReference type="ChEBI" id="CHEBI:18420"/>
    </cofactor>
</comment>
<gene>
    <name evidence="16" type="ORF">IAC58_05480</name>
</gene>
<dbReference type="GO" id="GO:0008973">
    <property type="term" value="F:phosphopentomutase activity"/>
    <property type="evidence" value="ECO:0007669"/>
    <property type="project" value="TreeGrafter"/>
</dbReference>
<evidence type="ECO:0000256" key="8">
    <source>
        <dbReference type="ARBA" id="ARBA00023235"/>
    </source>
</evidence>
<evidence type="ECO:0000259" key="15">
    <source>
        <dbReference type="Pfam" id="PF02880"/>
    </source>
</evidence>
<sequence>MEEKTLANYKRWLNSPLVSEEDKEILKNMSSEEIDDAFFQDIQFGTAGMRGIIGPGTNRMNVFTIRKACIGYARFLLSKYTDACSRGVAISHDNRHMSREFTLECASILNEMGINTFIFNSLRPTPELSYAIRYKGCCGGIMITASHNPKEYNGFKVYDSYGCQLTPNKITPLVDIISKLPDELSVSVIGVTNKGKNVVLGPDVDDTYVALVETVQLNPNLDKSDFKIVYTPNHGASYVNAMRVFKECGYNVTPVLSQCSPDPDFKGTLSPNPEEPKSYIEPIKLAKEIDADLVCMTDPDGDRVGLACKNRNGEYVLLTGNESAAILLDYILSERKKKGFLSNNGVMYNTVVTSSIGKKIASSYGVKTESFLTGFKYIGDRIQFYEEHGGPTFEFGYEESYGCLIKPFVRDKDGIQAILLYCEMALYYKKLGITLDEAYHNLGLRYKFHKAKQFSIYFKGSSGSEKMNEIMDRLMEHPFHELL</sequence>
<evidence type="ECO:0000256" key="1">
    <source>
        <dbReference type="ARBA" id="ARBA00001946"/>
    </source>
</evidence>
<name>A0A9D9GXX3_9BACL</name>
<feature type="domain" description="Alpha-D-phosphohexomutase alpha/beta/alpha" evidence="14">
    <location>
        <begin position="211"/>
        <end position="310"/>
    </location>
</feature>
<evidence type="ECO:0000256" key="7">
    <source>
        <dbReference type="ARBA" id="ARBA00022842"/>
    </source>
</evidence>
<comment type="pathway">
    <text evidence="2">Glycolipid metabolism; diglucosyl-diacylglycerol biosynthesis.</text>
</comment>
<dbReference type="Pfam" id="PF02878">
    <property type="entry name" value="PGM_PMM_I"/>
    <property type="match status" value="1"/>
</dbReference>
<proteinExistence type="inferred from homology"/>
<dbReference type="InterPro" id="IPR016055">
    <property type="entry name" value="A-D-PHexomutase_a/b/a-I/II/III"/>
</dbReference>
<dbReference type="GO" id="GO:0005975">
    <property type="term" value="P:carbohydrate metabolic process"/>
    <property type="evidence" value="ECO:0007669"/>
    <property type="project" value="InterPro"/>
</dbReference>
<evidence type="ECO:0000313" key="16">
    <source>
        <dbReference type="EMBL" id="MBO8427973.1"/>
    </source>
</evidence>
<dbReference type="AlphaFoldDB" id="A0A9D9GXX3"/>
<evidence type="ECO:0000256" key="10">
    <source>
        <dbReference type="ARBA" id="ARBA00041398"/>
    </source>
</evidence>
<feature type="domain" description="Alpha-D-phosphohexomutase alpha/beta/alpha" evidence="15">
    <location>
        <begin position="320"/>
        <end position="432"/>
    </location>
</feature>
<dbReference type="EMBL" id="JADIMY010000112">
    <property type="protein sequence ID" value="MBO8427973.1"/>
    <property type="molecule type" value="Genomic_DNA"/>
</dbReference>
<dbReference type="InterPro" id="IPR005844">
    <property type="entry name" value="A-D-PHexomutase_a/b/a-I"/>
</dbReference>
<dbReference type="Pfam" id="PF02880">
    <property type="entry name" value="PGM_PMM_III"/>
    <property type="match status" value="1"/>
</dbReference>
<evidence type="ECO:0000259" key="13">
    <source>
        <dbReference type="Pfam" id="PF02878"/>
    </source>
</evidence>
<reference evidence="16" key="2">
    <citation type="journal article" date="2021" name="PeerJ">
        <title>Extensive microbial diversity within the chicken gut microbiome revealed by metagenomics and culture.</title>
        <authorList>
            <person name="Gilroy R."/>
            <person name="Ravi A."/>
            <person name="Getino M."/>
            <person name="Pursley I."/>
            <person name="Horton D.L."/>
            <person name="Alikhan N.F."/>
            <person name="Baker D."/>
            <person name="Gharbi K."/>
            <person name="Hall N."/>
            <person name="Watson M."/>
            <person name="Adriaenssens E.M."/>
            <person name="Foster-Nyarko E."/>
            <person name="Jarju S."/>
            <person name="Secka A."/>
            <person name="Antonio M."/>
            <person name="Oren A."/>
            <person name="Chaudhuri R.R."/>
            <person name="La Ragione R."/>
            <person name="Hildebrand F."/>
            <person name="Pallen M.J."/>
        </authorList>
    </citation>
    <scope>NUCLEOTIDE SEQUENCE</scope>
    <source>
        <strain evidence="16">11159</strain>
    </source>
</reference>
<dbReference type="CDD" id="cd05799">
    <property type="entry name" value="PGM2"/>
    <property type="match status" value="1"/>
</dbReference>
<evidence type="ECO:0000256" key="3">
    <source>
        <dbReference type="ARBA" id="ARBA00005189"/>
    </source>
</evidence>
<dbReference type="PANTHER" id="PTHR45745:SF1">
    <property type="entry name" value="PHOSPHOGLUCOMUTASE 2B-RELATED"/>
    <property type="match status" value="1"/>
</dbReference>
<evidence type="ECO:0000256" key="12">
    <source>
        <dbReference type="RuleBase" id="RU004326"/>
    </source>
</evidence>
<dbReference type="Gene3D" id="3.40.120.10">
    <property type="entry name" value="Alpha-D-Glucose-1,6-Bisphosphate, subunit A, domain 3"/>
    <property type="match status" value="3"/>
</dbReference>
<dbReference type="InterPro" id="IPR016066">
    <property type="entry name" value="A-D-PHexomutase_CS"/>
</dbReference>
<evidence type="ECO:0000256" key="11">
    <source>
        <dbReference type="ARBA" id="ARBA00041467"/>
    </source>
</evidence>
<feature type="non-terminal residue" evidence="16">
    <location>
        <position position="483"/>
    </location>
</feature>
<keyword evidence="6 12" id="KW-0479">Metal-binding</keyword>
<comment type="pathway">
    <text evidence="3">Lipid metabolism.</text>
</comment>
<evidence type="ECO:0000259" key="14">
    <source>
        <dbReference type="Pfam" id="PF02879"/>
    </source>
</evidence>
<dbReference type="PRINTS" id="PR00509">
    <property type="entry name" value="PGMPMM"/>
</dbReference>
<dbReference type="InterPro" id="IPR005846">
    <property type="entry name" value="A-D-PHexomutase_a/b/a-III"/>
</dbReference>
<reference evidence="16" key="1">
    <citation type="submission" date="2020-10" db="EMBL/GenBank/DDBJ databases">
        <authorList>
            <person name="Gilroy R."/>
        </authorList>
    </citation>
    <scope>NUCLEOTIDE SEQUENCE</scope>
    <source>
        <strain evidence="16">11159</strain>
    </source>
</reference>
<evidence type="ECO:0000256" key="6">
    <source>
        <dbReference type="ARBA" id="ARBA00022723"/>
    </source>
</evidence>
<comment type="similarity">
    <text evidence="4 12">Belongs to the phosphohexose mutase family.</text>
</comment>
<comment type="caution">
    <text evidence="16">The sequence shown here is derived from an EMBL/GenBank/DDBJ whole genome shotgun (WGS) entry which is preliminary data.</text>
</comment>
<dbReference type="Pfam" id="PF02879">
    <property type="entry name" value="PGM_PMM_II"/>
    <property type="match status" value="1"/>
</dbReference>
<dbReference type="Proteomes" id="UP000823613">
    <property type="component" value="Unassembled WGS sequence"/>
</dbReference>